<dbReference type="PANTHER" id="PTHR45786:SF74">
    <property type="entry name" value="ATP-DEPENDENT DNA HELICASE"/>
    <property type="match status" value="1"/>
</dbReference>
<accession>A0ABQ4ZNF3</accession>
<reference evidence="2" key="2">
    <citation type="submission" date="2022-01" db="EMBL/GenBank/DDBJ databases">
        <authorList>
            <person name="Yamashiro T."/>
            <person name="Shiraishi A."/>
            <person name="Satake H."/>
            <person name="Nakayama K."/>
        </authorList>
    </citation>
    <scope>NUCLEOTIDE SEQUENCE</scope>
</reference>
<keyword evidence="2" id="KW-0547">Nucleotide-binding</keyword>
<protein>
    <submittedName>
        <fullName evidence="2">DNA helicase</fullName>
    </submittedName>
</protein>
<evidence type="ECO:0000259" key="1">
    <source>
        <dbReference type="Pfam" id="PF14214"/>
    </source>
</evidence>
<dbReference type="GO" id="GO:0004386">
    <property type="term" value="F:helicase activity"/>
    <property type="evidence" value="ECO:0007669"/>
    <property type="project" value="UniProtKB-KW"/>
</dbReference>
<keyword evidence="2" id="KW-0378">Hydrolase</keyword>
<keyword evidence="2" id="KW-0067">ATP-binding</keyword>
<comment type="caution">
    <text evidence="2">The sequence shown here is derived from an EMBL/GenBank/DDBJ whole genome shotgun (WGS) entry which is preliminary data.</text>
</comment>
<dbReference type="InterPro" id="IPR025476">
    <property type="entry name" value="Helitron_helicase-like"/>
</dbReference>
<evidence type="ECO:0000313" key="2">
    <source>
        <dbReference type="EMBL" id="GJS90308.1"/>
    </source>
</evidence>
<name>A0ABQ4ZNF3_9ASTR</name>
<keyword evidence="2" id="KW-0347">Helicase</keyword>
<proteinExistence type="predicted"/>
<organism evidence="2 3">
    <name type="scientific">Tanacetum coccineum</name>
    <dbReference type="NCBI Taxonomy" id="301880"/>
    <lineage>
        <taxon>Eukaryota</taxon>
        <taxon>Viridiplantae</taxon>
        <taxon>Streptophyta</taxon>
        <taxon>Embryophyta</taxon>
        <taxon>Tracheophyta</taxon>
        <taxon>Spermatophyta</taxon>
        <taxon>Magnoliopsida</taxon>
        <taxon>eudicotyledons</taxon>
        <taxon>Gunneridae</taxon>
        <taxon>Pentapetalae</taxon>
        <taxon>asterids</taxon>
        <taxon>campanulids</taxon>
        <taxon>Asterales</taxon>
        <taxon>Asteraceae</taxon>
        <taxon>Asteroideae</taxon>
        <taxon>Anthemideae</taxon>
        <taxon>Anthemidinae</taxon>
        <taxon>Tanacetum</taxon>
    </lineage>
</organism>
<reference evidence="2" key="1">
    <citation type="journal article" date="2022" name="Int. J. Mol. Sci.">
        <title>Draft Genome of Tanacetum Coccineum: Genomic Comparison of Closely Related Tanacetum-Family Plants.</title>
        <authorList>
            <person name="Yamashiro T."/>
            <person name="Shiraishi A."/>
            <person name="Nakayama K."/>
            <person name="Satake H."/>
        </authorList>
    </citation>
    <scope>NUCLEOTIDE SEQUENCE</scope>
</reference>
<keyword evidence="3" id="KW-1185">Reference proteome</keyword>
<dbReference type="Pfam" id="PF14214">
    <property type="entry name" value="Helitron_like_N"/>
    <property type="match status" value="1"/>
</dbReference>
<dbReference type="PANTHER" id="PTHR45786">
    <property type="entry name" value="DNA BINDING PROTEIN-LIKE"/>
    <property type="match status" value="1"/>
</dbReference>
<gene>
    <name evidence="2" type="ORF">Tco_0772944</name>
</gene>
<sequence length="349" mass="40413">MFVKGFHYVNSQYWEVLLVKEMINSIIMRVMQTFKISCYGFETSGRIDLDFCTGITEVRHQSINISKGMNIAVSIVVPAFGQLYHWLGSLRPAKGEPPRFLQLYIYDTDNEVDNRMHHFGGDNSGLRDSEGSDYGGRLILPQSFTCWPCYMYAHYLDALAICRVHGNPSFFITFTCNIKWPKITEYMEDFLRLTTTNRADIVDRVFEMKIHQFVKYLRDAEPFGKIIASNSFSHFLYTVEFQKRGLPHCQTLIWIDERSRVQKDRDIDAYIFVELSSKYVDPVCHRVVSELMMHGTCGLVCPTAPCTYPIVARVSRSNETTSSSTRQPQMIVDEMKNYLDVRYLSPHEA</sequence>
<evidence type="ECO:0000313" key="3">
    <source>
        <dbReference type="Proteomes" id="UP001151760"/>
    </source>
</evidence>
<dbReference type="EMBL" id="BQNB010011417">
    <property type="protein sequence ID" value="GJS90308.1"/>
    <property type="molecule type" value="Genomic_DNA"/>
</dbReference>
<feature type="domain" description="Helitron helicase-like" evidence="1">
    <location>
        <begin position="133"/>
        <end position="252"/>
    </location>
</feature>
<dbReference type="Proteomes" id="UP001151760">
    <property type="component" value="Unassembled WGS sequence"/>
</dbReference>